<dbReference type="Pfam" id="PF09261">
    <property type="entry name" value="Alpha-mann_mid"/>
    <property type="match status" value="1"/>
</dbReference>
<dbReference type="PANTHER" id="PTHR46017">
    <property type="entry name" value="ALPHA-MANNOSIDASE 2C1"/>
    <property type="match status" value="1"/>
</dbReference>
<dbReference type="GO" id="GO:0046872">
    <property type="term" value="F:metal ion binding"/>
    <property type="evidence" value="ECO:0007669"/>
    <property type="project" value="UniProtKB-KW"/>
</dbReference>
<dbReference type="Gene3D" id="3.20.110.10">
    <property type="entry name" value="Glycoside hydrolase 38, N terminal domain"/>
    <property type="match status" value="1"/>
</dbReference>
<dbReference type="InterPro" id="IPR015341">
    <property type="entry name" value="Glyco_hydro_38_cen"/>
</dbReference>
<dbReference type="InterPro" id="IPR027291">
    <property type="entry name" value="Glyco_hydro_38_N_sf"/>
</dbReference>
<evidence type="ECO:0000256" key="4">
    <source>
        <dbReference type="ARBA" id="ARBA00023295"/>
    </source>
</evidence>
<dbReference type="GO" id="GO:0009313">
    <property type="term" value="P:oligosaccharide catabolic process"/>
    <property type="evidence" value="ECO:0007669"/>
    <property type="project" value="TreeGrafter"/>
</dbReference>
<dbReference type="Pfam" id="PF01074">
    <property type="entry name" value="Glyco_hydro_38N"/>
    <property type="match status" value="1"/>
</dbReference>
<evidence type="ECO:0000313" key="6">
    <source>
        <dbReference type="EMBL" id="RAP75466.1"/>
    </source>
</evidence>
<evidence type="ECO:0000256" key="3">
    <source>
        <dbReference type="ARBA" id="ARBA00022801"/>
    </source>
</evidence>
<organism evidence="6 7">
    <name type="scientific">Paenibacillus montanisoli</name>
    <dbReference type="NCBI Taxonomy" id="2081970"/>
    <lineage>
        <taxon>Bacteria</taxon>
        <taxon>Bacillati</taxon>
        <taxon>Bacillota</taxon>
        <taxon>Bacilli</taxon>
        <taxon>Bacillales</taxon>
        <taxon>Paenibacillaceae</taxon>
        <taxon>Paenibacillus</taxon>
    </lineage>
</organism>
<dbReference type="PANTHER" id="PTHR46017:SF2">
    <property type="entry name" value="MANNOSYLGLYCERATE HYDROLASE"/>
    <property type="match status" value="1"/>
</dbReference>
<keyword evidence="2" id="KW-0479">Metal-binding</keyword>
<keyword evidence="7" id="KW-1185">Reference proteome</keyword>
<dbReference type="SUPFAM" id="SSF88688">
    <property type="entry name" value="Families 57/38 glycoside transferase middle domain"/>
    <property type="match status" value="1"/>
</dbReference>
<dbReference type="EMBL" id="QLUW01000003">
    <property type="protein sequence ID" value="RAP75466.1"/>
    <property type="molecule type" value="Genomic_DNA"/>
</dbReference>
<dbReference type="SMART" id="SM00872">
    <property type="entry name" value="Alpha-mann_mid"/>
    <property type="match status" value="1"/>
</dbReference>
<dbReference type="InterPro" id="IPR000602">
    <property type="entry name" value="Glyco_hydro_38_N"/>
</dbReference>
<keyword evidence="3" id="KW-0378">Hydrolase</keyword>
<feature type="domain" description="Glycoside hydrolase family 38 central" evidence="5">
    <location>
        <begin position="304"/>
        <end position="377"/>
    </location>
</feature>
<dbReference type="Pfam" id="PF17677">
    <property type="entry name" value="Glyco_hydro38C2"/>
    <property type="match status" value="1"/>
</dbReference>
<dbReference type="SUPFAM" id="SSF88713">
    <property type="entry name" value="Glycoside hydrolase/deacetylase"/>
    <property type="match status" value="1"/>
</dbReference>
<comment type="similarity">
    <text evidence="1">Belongs to the glycosyl hydrolase 38 family.</text>
</comment>
<evidence type="ECO:0000259" key="5">
    <source>
        <dbReference type="SMART" id="SM00872"/>
    </source>
</evidence>
<reference evidence="6 7" key="1">
    <citation type="submission" date="2018-06" db="EMBL/GenBank/DDBJ databases">
        <title>Paenibacillus montanisoli sp. nov., isolated from mountain area soil.</title>
        <authorList>
            <person name="Wu M."/>
        </authorList>
    </citation>
    <scope>NUCLEOTIDE SEQUENCE [LARGE SCALE GENOMIC DNA]</scope>
    <source>
        <strain evidence="6 7">RA17</strain>
    </source>
</reference>
<proteinExistence type="inferred from homology"/>
<dbReference type="InterPro" id="IPR011682">
    <property type="entry name" value="Glyco_hydro_38_C"/>
</dbReference>
<dbReference type="Proteomes" id="UP000249260">
    <property type="component" value="Unassembled WGS sequence"/>
</dbReference>
<comment type="caution">
    <text evidence="6">The sequence shown here is derived from an EMBL/GenBank/DDBJ whole genome shotgun (WGS) entry which is preliminary data.</text>
</comment>
<dbReference type="OrthoDB" id="9764050at2"/>
<name>A0A328U678_9BACL</name>
<evidence type="ECO:0000256" key="2">
    <source>
        <dbReference type="ARBA" id="ARBA00022723"/>
    </source>
</evidence>
<evidence type="ECO:0000313" key="7">
    <source>
        <dbReference type="Proteomes" id="UP000249260"/>
    </source>
</evidence>
<dbReference type="GO" id="GO:0006013">
    <property type="term" value="P:mannose metabolic process"/>
    <property type="evidence" value="ECO:0007669"/>
    <property type="project" value="InterPro"/>
</dbReference>
<sequence>MSTQSSVKTVYVVSHTHWDREWYQDYQGFRTRLIYMIDELLDTMETSPDYRYFLMDGQTIVLDDYLEIRPERREQLTRYIREGRIGVGPWYVMPDEFLVSGESLIRNLQSGFRESRKLGVEPVKSGYVTDIFGHNSQFPQVLRGFGIDNAVLFRGFHGDADKAEIVWEGADGSRVLGLKLDEDRAYGDFYFFLRWPFVDRNFNYDVPELIERAKSMLAYKSERATTDIMLGMDGVDHIEIEPRLPWLLQTLNEAEALEGVKFVHAALEQYLDALRDKVGELEVYRGEQRSHGYNGINNWVLVNVLSSRIHLKQLNQQCELLLEKWAEPWAVFAELEGRAYPRAFLDKAWQFLLQNHPHDSICGCSIDQVHRDMIYRFDQSRLIAEHMLREQLLYVANHIDPSGLEGSDILVVYNPVQDSSDGIVIAEAELPHDSAGGLRGIGLGGSFLQLRDAEGRLIDCQVVDIAKNKVRRIRKYRDIPGAETVDRLTLAFKGSIPSFGYAAFALEKVVIPGPRHGEYMPEIVQPRRLLGTMKVNPTTWNNGRIEVHIRENGTICISELQTGRVYDSLLLFEDEADIGEGWNYVAPPNNPIFHSASCRAVISTVADGPLVSIACAEISFAVPAGISPDDSRRLDEKAVLTIRTYLELRKDDPVLRCRTVVQNTARNHRLKLLFPTGIQTEHYYASTPFDLVKRPVQKPDYSAYLETAPGDAPYNGFVALKDDKAGLALYSKGLYEMSMRDDAARTAVLTLFRSTNKEVLTDGGDGGQLLRELSFEYAIRPFEAEFSPLPSLWGEREQFAAGLKSLTVRKDEIRYESLQQRERNLPAVHSYVQVDNASVRVSALQQAEHAAPGAYVIRLFNASENAETAVLTFDRPVASAEAVSLDEQLAADFAGLSLTNGTIRLQLGAKRIQTIRLTFHPAV</sequence>
<dbReference type="AlphaFoldDB" id="A0A328U678"/>
<evidence type="ECO:0000256" key="1">
    <source>
        <dbReference type="ARBA" id="ARBA00009792"/>
    </source>
</evidence>
<dbReference type="Gene3D" id="2.70.98.30">
    <property type="entry name" value="Golgi alpha-mannosidase II, domain 4"/>
    <property type="match status" value="1"/>
</dbReference>
<keyword evidence="4" id="KW-0326">Glycosidase</keyword>
<dbReference type="RefSeq" id="WP_112883785.1">
    <property type="nucleotide sequence ID" value="NZ_QLUW01000003.1"/>
</dbReference>
<dbReference type="SUPFAM" id="SSF74650">
    <property type="entry name" value="Galactose mutarotase-like"/>
    <property type="match status" value="1"/>
</dbReference>
<dbReference type="InterPro" id="IPR011330">
    <property type="entry name" value="Glyco_hydro/deAcase_b/a-brl"/>
</dbReference>
<dbReference type="Gene3D" id="1.20.1270.50">
    <property type="entry name" value="Glycoside hydrolase family 38, central domain"/>
    <property type="match status" value="1"/>
</dbReference>
<dbReference type="InterPro" id="IPR041147">
    <property type="entry name" value="GH38_C"/>
</dbReference>
<accession>A0A328U678</accession>
<dbReference type="InterPro" id="IPR011013">
    <property type="entry name" value="Gal_mutarotase_sf_dom"/>
</dbReference>
<protein>
    <recommendedName>
        <fullName evidence="5">Glycoside hydrolase family 38 central domain-containing protein</fullName>
    </recommendedName>
</protein>
<gene>
    <name evidence="6" type="ORF">DL346_19165</name>
</gene>
<dbReference type="InterPro" id="IPR037094">
    <property type="entry name" value="Glyco_hydro_38_cen_sf"/>
</dbReference>
<dbReference type="Pfam" id="PF07748">
    <property type="entry name" value="Glyco_hydro_38C"/>
    <property type="match status" value="1"/>
</dbReference>
<dbReference type="InterPro" id="IPR028995">
    <property type="entry name" value="Glyco_hydro_57/38_cen_sf"/>
</dbReference>
<dbReference type="GO" id="GO:0004559">
    <property type="term" value="F:alpha-mannosidase activity"/>
    <property type="evidence" value="ECO:0007669"/>
    <property type="project" value="InterPro"/>
</dbReference>
<dbReference type="GO" id="GO:0030246">
    <property type="term" value="F:carbohydrate binding"/>
    <property type="evidence" value="ECO:0007669"/>
    <property type="project" value="InterPro"/>
</dbReference>